<name>A0A0F9BNX8_9ZZZZ</name>
<sequence length="26" mass="3090">MGLNRLLAREHWTIRNEEVARVKLAI</sequence>
<gene>
    <name evidence="1" type="ORF">LCGC14_2767000</name>
</gene>
<proteinExistence type="predicted"/>
<evidence type="ECO:0000313" key="1">
    <source>
        <dbReference type="EMBL" id="KKK86061.1"/>
    </source>
</evidence>
<dbReference type="AlphaFoldDB" id="A0A0F9BNX8"/>
<protein>
    <submittedName>
        <fullName evidence="1">Uncharacterized protein</fullName>
    </submittedName>
</protein>
<comment type="caution">
    <text evidence="1">The sequence shown here is derived from an EMBL/GenBank/DDBJ whole genome shotgun (WGS) entry which is preliminary data.</text>
</comment>
<organism evidence="1">
    <name type="scientific">marine sediment metagenome</name>
    <dbReference type="NCBI Taxonomy" id="412755"/>
    <lineage>
        <taxon>unclassified sequences</taxon>
        <taxon>metagenomes</taxon>
        <taxon>ecological metagenomes</taxon>
    </lineage>
</organism>
<accession>A0A0F9BNX8</accession>
<feature type="non-terminal residue" evidence="1">
    <location>
        <position position="26"/>
    </location>
</feature>
<reference evidence="1" key="1">
    <citation type="journal article" date="2015" name="Nature">
        <title>Complex archaea that bridge the gap between prokaryotes and eukaryotes.</title>
        <authorList>
            <person name="Spang A."/>
            <person name="Saw J.H."/>
            <person name="Jorgensen S.L."/>
            <person name="Zaremba-Niedzwiedzka K."/>
            <person name="Martijn J."/>
            <person name="Lind A.E."/>
            <person name="van Eijk R."/>
            <person name="Schleper C."/>
            <person name="Guy L."/>
            <person name="Ettema T.J."/>
        </authorList>
    </citation>
    <scope>NUCLEOTIDE SEQUENCE</scope>
</reference>
<dbReference type="EMBL" id="LAZR01051020">
    <property type="protein sequence ID" value="KKK86061.1"/>
    <property type="molecule type" value="Genomic_DNA"/>
</dbReference>